<dbReference type="EMBL" id="ADLE01000006">
    <property type="protein sequence ID" value="EJZ65394.1"/>
    <property type="molecule type" value="Genomic_DNA"/>
</dbReference>
<reference evidence="1 2" key="1">
    <citation type="submission" date="2012-08" db="EMBL/GenBank/DDBJ databases">
        <title>The Genome Sequence of Barnesiella intestinihominis YIT 11860.</title>
        <authorList>
            <consortium name="The Broad Institute Genome Sequencing Platform"/>
            <person name="Earl A."/>
            <person name="Ward D."/>
            <person name="Feldgarden M."/>
            <person name="Gevers D."/>
            <person name="Morotomi M."/>
            <person name="Walker B."/>
            <person name="Young S.K."/>
            <person name="Zeng Q."/>
            <person name="Gargeya S."/>
            <person name="Fitzgerald M."/>
            <person name="Haas B."/>
            <person name="Abouelleil A."/>
            <person name="Alvarado L."/>
            <person name="Arachchi H.M."/>
            <person name="Berlin A.M."/>
            <person name="Chapman S.B."/>
            <person name="Goldberg J."/>
            <person name="Griggs A."/>
            <person name="Gujja S."/>
            <person name="Hansen M."/>
            <person name="Howarth C."/>
            <person name="Imamovic A."/>
            <person name="Larimer J."/>
            <person name="McCowen C."/>
            <person name="Montmayeur A."/>
            <person name="Murphy C."/>
            <person name="Neiman D."/>
            <person name="Pearson M."/>
            <person name="Priest M."/>
            <person name="Roberts A."/>
            <person name="Saif S."/>
            <person name="Shea T."/>
            <person name="Sisk P."/>
            <person name="Sykes S."/>
            <person name="Wortman J."/>
            <person name="Nusbaum C."/>
            <person name="Birren B."/>
        </authorList>
    </citation>
    <scope>NUCLEOTIDE SEQUENCE [LARGE SCALE GENOMIC DNA]</scope>
    <source>
        <strain evidence="1 2">YIT 11860</strain>
    </source>
</reference>
<sequence length="40" mass="4607">MVFFNPSITTYHLLYMANATPRNATVHGREEGQTQYVGKY</sequence>
<organism evidence="1 2">
    <name type="scientific">Barnesiella intestinihominis YIT 11860</name>
    <dbReference type="NCBI Taxonomy" id="742726"/>
    <lineage>
        <taxon>Bacteria</taxon>
        <taxon>Pseudomonadati</taxon>
        <taxon>Bacteroidota</taxon>
        <taxon>Bacteroidia</taxon>
        <taxon>Bacteroidales</taxon>
        <taxon>Barnesiellaceae</taxon>
        <taxon>Barnesiella</taxon>
    </lineage>
</organism>
<evidence type="ECO:0000313" key="2">
    <source>
        <dbReference type="Proteomes" id="UP000006044"/>
    </source>
</evidence>
<gene>
    <name evidence="1" type="ORF">HMPREF9448_00775</name>
</gene>
<comment type="caution">
    <text evidence="1">The sequence shown here is derived from an EMBL/GenBank/DDBJ whole genome shotgun (WGS) entry which is preliminary data.</text>
</comment>
<protein>
    <submittedName>
        <fullName evidence="1">Uncharacterized protein</fullName>
    </submittedName>
</protein>
<dbReference type="HOGENOM" id="CLU_3285510_0_0_10"/>
<evidence type="ECO:0000313" key="1">
    <source>
        <dbReference type="EMBL" id="EJZ65394.1"/>
    </source>
</evidence>
<accession>K0XC43</accession>
<dbReference type="AlphaFoldDB" id="K0XC43"/>
<name>K0XC43_9BACT</name>
<dbReference type="Proteomes" id="UP000006044">
    <property type="component" value="Unassembled WGS sequence"/>
</dbReference>
<keyword evidence="2" id="KW-1185">Reference proteome</keyword>
<proteinExistence type="predicted"/>